<dbReference type="EMBL" id="CYRY02043165">
    <property type="protein sequence ID" value="VCX37340.1"/>
    <property type="molecule type" value="Genomic_DNA"/>
</dbReference>
<organism evidence="1 2">
    <name type="scientific">Gulo gulo</name>
    <name type="common">Wolverine</name>
    <name type="synonym">Gluton</name>
    <dbReference type="NCBI Taxonomy" id="48420"/>
    <lineage>
        <taxon>Eukaryota</taxon>
        <taxon>Metazoa</taxon>
        <taxon>Chordata</taxon>
        <taxon>Craniata</taxon>
        <taxon>Vertebrata</taxon>
        <taxon>Euteleostomi</taxon>
        <taxon>Mammalia</taxon>
        <taxon>Eutheria</taxon>
        <taxon>Laurasiatheria</taxon>
        <taxon>Carnivora</taxon>
        <taxon>Caniformia</taxon>
        <taxon>Musteloidea</taxon>
        <taxon>Mustelidae</taxon>
        <taxon>Guloninae</taxon>
        <taxon>Gulo</taxon>
    </lineage>
</organism>
<dbReference type="Proteomes" id="UP000269945">
    <property type="component" value="Unassembled WGS sequence"/>
</dbReference>
<reference evidence="1 2" key="1">
    <citation type="submission" date="2018-10" db="EMBL/GenBank/DDBJ databases">
        <authorList>
            <person name="Ekblom R."/>
            <person name="Jareborg N."/>
        </authorList>
    </citation>
    <scope>NUCLEOTIDE SEQUENCE [LARGE SCALE GENOMIC DNA]</scope>
    <source>
        <tissue evidence="1">Muscle</tissue>
    </source>
</reference>
<name>A0A9X9M5S9_GULGU</name>
<sequence length="100" mass="11188">MDLLSLCPLSPITLLWPQGSSRLVFTPGRLRTAHVPMPHLPSPLTFKTGPALLLSFTALFREEICACSRRSVSGTHRLREQGRCGFKLCWPRGDAWLLSE</sequence>
<evidence type="ECO:0000313" key="2">
    <source>
        <dbReference type="Proteomes" id="UP000269945"/>
    </source>
</evidence>
<dbReference type="AlphaFoldDB" id="A0A9X9M5S9"/>
<evidence type="ECO:0000313" key="1">
    <source>
        <dbReference type="EMBL" id="VCX37340.1"/>
    </source>
</evidence>
<proteinExistence type="predicted"/>
<protein>
    <submittedName>
        <fullName evidence="1">Uncharacterized protein</fullName>
    </submittedName>
</protein>
<comment type="caution">
    <text evidence="1">The sequence shown here is derived from an EMBL/GenBank/DDBJ whole genome shotgun (WGS) entry which is preliminary data.</text>
</comment>
<accession>A0A9X9M5S9</accession>
<keyword evidence="2" id="KW-1185">Reference proteome</keyword>
<gene>
    <name evidence="1" type="ORF">BN2614_LOCUS1</name>
</gene>